<feature type="compositionally biased region" description="Polar residues" evidence="5">
    <location>
        <begin position="160"/>
        <end position="175"/>
    </location>
</feature>
<comment type="subcellular location">
    <subcellularLocation>
        <location evidence="1">Nucleus</location>
    </subcellularLocation>
</comment>
<evidence type="ECO:0000256" key="4">
    <source>
        <dbReference type="ARBA" id="ARBA00023242"/>
    </source>
</evidence>
<organism evidence="7 8">
    <name type="scientific">Parachaetomium inaequale</name>
    <dbReference type="NCBI Taxonomy" id="2588326"/>
    <lineage>
        <taxon>Eukaryota</taxon>
        <taxon>Fungi</taxon>
        <taxon>Dikarya</taxon>
        <taxon>Ascomycota</taxon>
        <taxon>Pezizomycotina</taxon>
        <taxon>Sordariomycetes</taxon>
        <taxon>Sordariomycetidae</taxon>
        <taxon>Sordariales</taxon>
        <taxon>Chaetomiaceae</taxon>
        <taxon>Parachaetomium</taxon>
    </lineage>
</organism>
<sequence>MSPPSYRSIQPAPARSARSGASSGSSGPSGHAGSTLLSAKGLTKRLKAVTQACYICRRNKAKCDGVRPRCGGCTARGSQCGYDGEVGQSRQAAMRARLDELEKMVSNLQTMSDADAERLLQRIRSSTTNDPVPLFSTETGDRSTRQGTVGASSASSESSFPNRSPDPTGTTLSDYASSTSTGAASSPRAPQKPGTDDLASLINLHLPLPSAKTTWAGVQSFFSSCGNLFHIYSQQQMEAYYRTVFGVDGKPDTSQKLAICCMCAAAAVGIQYNPGDFQKGLEKTFHDVSRRFFSEVMEERPLDTIKVCTLFALYNILDKATVALAYVEVGLSMSKRQSQNTGVCHPSMVSDEEWMDFRRTWRCLLFFASWLSSTLGYISGVDNAEFAKLLPVAEQDHDSYSAEIGELVQAEMTKISLLKAGILRNHLAVQELTTLGMDGIIRELQEWHEQLPEPMKLRSLYRTDWPDLVRWSIYHLHLLYHGAFMLVYRRIAAHCVRLQRTGGDFAAASREPTLMNLIDQGVTSARDTARIVSLLLAEQGVFRRCWIVIFQAHTACVVILHAVAQKQLHRFPPSAWAEDMKRAQQCIDVLGYCGNVDPVALRFRVRLSGIYDSLLSSGYSSSSSSSGGGATQNSIRESQMQRVEDWVPPHPDSPDTQDPHPVSYLFTPPASPNPALSRLSFSLLFALCRPWSDAASLTGAGAAAAAAAGAKRGAVGDDGSGFNLEKLDWDFGKATPFQWDTDGMGMLKEGEEVGYQSCFLDSEAPSGWTLAEDLETEGPEGSAVQEVEDVQEMEGVDRGSEGVQG</sequence>
<accession>A0AAN6P6S3</accession>
<dbReference type="Proteomes" id="UP001303115">
    <property type="component" value="Unassembled WGS sequence"/>
</dbReference>
<name>A0AAN6P6S3_9PEZI</name>
<dbReference type="GO" id="GO:0008270">
    <property type="term" value="F:zinc ion binding"/>
    <property type="evidence" value="ECO:0007669"/>
    <property type="project" value="InterPro"/>
</dbReference>
<dbReference type="PROSITE" id="PS50048">
    <property type="entry name" value="ZN2_CY6_FUNGAL_2"/>
    <property type="match status" value="1"/>
</dbReference>
<keyword evidence="2" id="KW-0479">Metal-binding</keyword>
<comment type="caution">
    <text evidence="7">The sequence shown here is derived from an EMBL/GenBank/DDBJ whole genome shotgun (WGS) entry which is preliminary data.</text>
</comment>
<feature type="compositionally biased region" description="Basic and acidic residues" evidence="5">
    <location>
        <begin position="795"/>
        <end position="805"/>
    </location>
</feature>
<evidence type="ECO:0000256" key="1">
    <source>
        <dbReference type="ARBA" id="ARBA00004123"/>
    </source>
</evidence>
<feature type="compositionally biased region" description="Polar residues" evidence="5">
    <location>
        <begin position="631"/>
        <end position="641"/>
    </location>
</feature>
<gene>
    <name evidence="7" type="ORF">C8A01DRAFT_50503</name>
</gene>
<dbReference type="SUPFAM" id="SSF57701">
    <property type="entry name" value="Zn2/Cys6 DNA-binding domain"/>
    <property type="match status" value="1"/>
</dbReference>
<evidence type="ECO:0000313" key="7">
    <source>
        <dbReference type="EMBL" id="KAK4032793.1"/>
    </source>
</evidence>
<keyword evidence="8" id="KW-1185">Reference proteome</keyword>
<feature type="region of interest" description="Disordered" evidence="5">
    <location>
        <begin position="123"/>
        <end position="196"/>
    </location>
</feature>
<proteinExistence type="predicted"/>
<dbReference type="AlphaFoldDB" id="A0AAN6P6S3"/>
<feature type="region of interest" description="Disordered" evidence="5">
    <location>
        <begin position="1"/>
        <end position="35"/>
    </location>
</feature>
<feature type="compositionally biased region" description="Low complexity" evidence="5">
    <location>
        <begin position="11"/>
        <end position="34"/>
    </location>
</feature>
<feature type="region of interest" description="Disordered" evidence="5">
    <location>
        <begin position="617"/>
        <end position="667"/>
    </location>
</feature>
<dbReference type="InterPro" id="IPR050987">
    <property type="entry name" value="AtrR-like"/>
</dbReference>
<dbReference type="Pfam" id="PF00172">
    <property type="entry name" value="Zn_clus"/>
    <property type="match status" value="1"/>
</dbReference>
<dbReference type="SMART" id="SM00066">
    <property type="entry name" value="GAL4"/>
    <property type="match status" value="1"/>
</dbReference>
<dbReference type="PANTHER" id="PTHR46910">
    <property type="entry name" value="TRANSCRIPTION FACTOR PDR1"/>
    <property type="match status" value="1"/>
</dbReference>
<dbReference type="InterPro" id="IPR036864">
    <property type="entry name" value="Zn2-C6_fun-type_DNA-bd_sf"/>
</dbReference>
<evidence type="ECO:0000313" key="8">
    <source>
        <dbReference type="Proteomes" id="UP001303115"/>
    </source>
</evidence>
<dbReference type="CDD" id="cd00067">
    <property type="entry name" value="GAL4"/>
    <property type="match status" value="1"/>
</dbReference>
<dbReference type="InterPro" id="IPR001138">
    <property type="entry name" value="Zn2Cys6_DnaBD"/>
</dbReference>
<reference evidence="8" key="1">
    <citation type="journal article" date="2023" name="Mol. Phylogenet. Evol.">
        <title>Genome-scale phylogeny and comparative genomics of the fungal order Sordariales.</title>
        <authorList>
            <person name="Hensen N."/>
            <person name="Bonometti L."/>
            <person name="Westerberg I."/>
            <person name="Brannstrom I.O."/>
            <person name="Guillou S."/>
            <person name="Cros-Aarteil S."/>
            <person name="Calhoun S."/>
            <person name="Haridas S."/>
            <person name="Kuo A."/>
            <person name="Mondo S."/>
            <person name="Pangilinan J."/>
            <person name="Riley R."/>
            <person name="LaButti K."/>
            <person name="Andreopoulos B."/>
            <person name="Lipzen A."/>
            <person name="Chen C."/>
            <person name="Yan M."/>
            <person name="Daum C."/>
            <person name="Ng V."/>
            <person name="Clum A."/>
            <person name="Steindorff A."/>
            <person name="Ohm R.A."/>
            <person name="Martin F."/>
            <person name="Silar P."/>
            <person name="Natvig D.O."/>
            <person name="Lalanne C."/>
            <person name="Gautier V."/>
            <person name="Ament-Velasquez S.L."/>
            <person name="Kruys A."/>
            <person name="Hutchinson M.I."/>
            <person name="Powell A.J."/>
            <person name="Barry K."/>
            <person name="Miller A.N."/>
            <person name="Grigoriev I.V."/>
            <person name="Debuchy R."/>
            <person name="Gladieux P."/>
            <person name="Hiltunen Thoren M."/>
            <person name="Johannesson H."/>
        </authorList>
    </citation>
    <scope>NUCLEOTIDE SEQUENCE [LARGE SCALE GENOMIC DNA]</scope>
    <source>
        <strain evidence="8">CBS 284.82</strain>
    </source>
</reference>
<feature type="region of interest" description="Disordered" evidence="5">
    <location>
        <begin position="775"/>
        <end position="805"/>
    </location>
</feature>
<keyword evidence="3" id="KW-0238">DNA-binding</keyword>
<dbReference type="CDD" id="cd12148">
    <property type="entry name" value="fungal_TF_MHR"/>
    <property type="match status" value="1"/>
</dbReference>
<evidence type="ECO:0000256" key="2">
    <source>
        <dbReference type="ARBA" id="ARBA00022723"/>
    </source>
</evidence>
<protein>
    <recommendedName>
        <fullName evidence="6">Zn(2)-C6 fungal-type domain-containing protein</fullName>
    </recommendedName>
</protein>
<keyword evidence="4" id="KW-0539">Nucleus</keyword>
<dbReference type="GO" id="GO:0000981">
    <property type="term" value="F:DNA-binding transcription factor activity, RNA polymerase II-specific"/>
    <property type="evidence" value="ECO:0007669"/>
    <property type="project" value="InterPro"/>
</dbReference>
<feature type="compositionally biased region" description="Low complexity" evidence="5">
    <location>
        <begin position="176"/>
        <end position="186"/>
    </location>
</feature>
<dbReference type="EMBL" id="MU854575">
    <property type="protein sequence ID" value="KAK4032793.1"/>
    <property type="molecule type" value="Genomic_DNA"/>
</dbReference>
<dbReference type="GO" id="GO:0003677">
    <property type="term" value="F:DNA binding"/>
    <property type="evidence" value="ECO:0007669"/>
    <property type="project" value="UniProtKB-KW"/>
</dbReference>
<dbReference type="PANTHER" id="PTHR46910:SF3">
    <property type="entry name" value="HALOTOLERANCE PROTEIN 9-RELATED"/>
    <property type="match status" value="1"/>
</dbReference>
<dbReference type="Gene3D" id="4.10.240.10">
    <property type="entry name" value="Zn(2)-C6 fungal-type DNA-binding domain"/>
    <property type="match status" value="1"/>
</dbReference>
<evidence type="ECO:0000256" key="3">
    <source>
        <dbReference type="ARBA" id="ARBA00023125"/>
    </source>
</evidence>
<feature type="domain" description="Zn(2)-C6 fungal-type" evidence="6">
    <location>
        <begin position="52"/>
        <end position="82"/>
    </location>
</feature>
<dbReference type="PROSITE" id="PS00463">
    <property type="entry name" value="ZN2_CY6_FUNGAL_1"/>
    <property type="match status" value="1"/>
</dbReference>
<evidence type="ECO:0000259" key="6">
    <source>
        <dbReference type="PROSITE" id="PS50048"/>
    </source>
</evidence>
<evidence type="ECO:0000256" key="5">
    <source>
        <dbReference type="SAM" id="MobiDB-lite"/>
    </source>
</evidence>
<dbReference type="GO" id="GO:0005634">
    <property type="term" value="C:nucleus"/>
    <property type="evidence" value="ECO:0007669"/>
    <property type="project" value="UniProtKB-SubCell"/>
</dbReference>